<feature type="compositionally biased region" description="Polar residues" evidence="1">
    <location>
        <begin position="82"/>
        <end position="92"/>
    </location>
</feature>
<dbReference type="RefSeq" id="WP_004992067.1">
    <property type="nucleotide sequence ID" value="NZ_CP023700.1"/>
</dbReference>
<evidence type="ECO:0000313" key="4">
    <source>
        <dbReference type="Proteomes" id="UP000327143"/>
    </source>
</evidence>
<reference evidence="3 4" key="1">
    <citation type="submission" date="2017-09" db="EMBL/GenBank/DDBJ databases">
        <authorList>
            <person name="Lee N."/>
            <person name="Cho B.-K."/>
        </authorList>
    </citation>
    <scope>NUCLEOTIDE SEQUENCE [LARGE SCALE GENOMIC DNA]</scope>
    <source>
        <strain evidence="3 4">ATCC 39115</strain>
    </source>
</reference>
<proteinExistence type="predicted"/>
<protein>
    <submittedName>
        <fullName evidence="3">Uncharacterized protein</fullName>
    </submittedName>
</protein>
<feature type="region of interest" description="Disordered" evidence="1">
    <location>
        <begin position="81"/>
        <end position="123"/>
    </location>
</feature>
<feature type="compositionally biased region" description="Basic and acidic residues" evidence="1">
    <location>
        <begin position="108"/>
        <end position="121"/>
    </location>
</feature>
<gene>
    <name evidence="3" type="ORF">CP969_05185</name>
</gene>
<evidence type="ECO:0000256" key="1">
    <source>
        <dbReference type="SAM" id="MobiDB-lite"/>
    </source>
</evidence>
<dbReference type="InterPro" id="IPR039708">
    <property type="entry name" value="MT1774/Rv1733c-like"/>
</dbReference>
<keyword evidence="4" id="KW-1185">Reference proteome</keyword>
<organism evidence="3 4">
    <name type="scientific">Streptomyces viridosporus T7A</name>
    <dbReference type="NCBI Taxonomy" id="665577"/>
    <lineage>
        <taxon>Bacteria</taxon>
        <taxon>Bacillati</taxon>
        <taxon>Actinomycetota</taxon>
        <taxon>Actinomycetes</taxon>
        <taxon>Kitasatosporales</taxon>
        <taxon>Streptomycetaceae</taxon>
        <taxon>Streptomyces</taxon>
    </lineage>
</organism>
<evidence type="ECO:0000256" key="2">
    <source>
        <dbReference type="SAM" id="Phobius"/>
    </source>
</evidence>
<keyword evidence="2" id="KW-0812">Transmembrane</keyword>
<name>A0ABX6A8T2_STRVD</name>
<dbReference type="Proteomes" id="UP000327143">
    <property type="component" value="Chromosome"/>
</dbReference>
<dbReference type="EMBL" id="CP023700">
    <property type="protein sequence ID" value="QEU84138.1"/>
    <property type="molecule type" value="Genomic_DNA"/>
</dbReference>
<dbReference type="PANTHER" id="PTHR42305">
    <property type="entry name" value="MEMBRANE PROTEIN RV1733C-RELATED"/>
    <property type="match status" value="1"/>
</dbReference>
<dbReference type="PANTHER" id="PTHR42305:SF1">
    <property type="entry name" value="MEMBRANE PROTEIN RV1733C-RELATED"/>
    <property type="match status" value="1"/>
</dbReference>
<feature type="transmembrane region" description="Helical" evidence="2">
    <location>
        <begin position="152"/>
        <end position="173"/>
    </location>
</feature>
<keyword evidence="2" id="KW-0472">Membrane</keyword>
<keyword evidence="2" id="KW-1133">Transmembrane helix</keyword>
<accession>A0ABX6A8T2</accession>
<evidence type="ECO:0000313" key="3">
    <source>
        <dbReference type="EMBL" id="QEU84138.1"/>
    </source>
</evidence>
<sequence length="202" mass="22104">MARTHGAEVRRVRLWRWRRNPLRRRSDLIEAWVLLAVLVLALSAAVFAGLTAAGAVDGALAERRDRTRTVAAVLIEDAAHTTPASVSENSENGDGGVWAPVRWTAPDGTHRTGRAEVEPSDRAGTAVTVWTDPEGRLVSRPPEGAEARFQSVMAGVTIGAATAGAGLLGAQFVRSRLQRRRLEEWEAEWRLVEPAWRKRMTG</sequence>